<feature type="domain" description="NolW-like" evidence="14">
    <location>
        <begin position="124"/>
        <end position="185"/>
    </location>
</feature>
<comment type="subcellular location">
    <subcellularLocation>
        <location evidence="1 10">Cell outer membrane</location>
    </subcellularLocation>
</comment>
<accession>A0ABM8S708</accession>
<evidence type="ECO:0000256" key="7">
    <source>
        <dbReference type="ARBA" id="ARBA00022927"/>
    </source>
</evidence>
<keyword evidence="5" id="KW-0812">Transmembrane</keyword>
<evidence type="ECO:0000256" key="10">
    <source>
        <dbReference type="RuleBase" id="RU004004"/>
    </source>
</evidence>
<feature type="domain" description="NolW-like" evidence="14">
    <location>
        <begin position="187"/>
        <end position="257"/>
    </location>
</feature>
<dbReference type="InterPro" id="IPR050810">
    <property type="entry name" value="Bact_Secretion_Sys_Channel"/>
</dbReference>
<gene>
    <name evidence="16" type="primary">outD</name>
    <name evidence="16" type="ORF">R69776_04831</name>
</gene>
<keyword evidence="6 12" id="KW-0732">Signal</keyword>
<evidence type="ECO:0000256" key="2">
    <source>
        <dbReference type="ARBA" id="ARBA00006980"/>
    </source>
</evidence>
<feature type="domain" description="Type II/III secretion system secretin-like" evidence="13">
    <location>
        <begin position="501"/>
        <end position="670"/>
    </location>
</feature>
<evidence type="ECO:0000313" key="17">
    <source>
        <dbReference type="Proteomes" id="UP000673821"/>
    </source>
</evidence>
<keyword evidence="4" id="KW-1134">Transmembrane beta strand</keyword>
<evidence type="ECO:0000256" key="4">
    <source>
        <dbReference type="ARBA" id="ARBA00022452"/>
    </source>
</evidence>
<reference evidence="16 17" key="1">
    <citation type="submission" date="2021-02" db="EMBL/GenBank/DDBJ databases">
        <authorList>
            <person name="Vanwijnsberghe S."/>
        </authorList>
    </citation>
    <scope>NUCLEOTIDE SEQUENCE [LARGE SCALE GENOMIC DNA]</scope>
    <source>
        <strain evidence="16 17">R-69776</strain>
    </source>
</reference>
<proteinExistence type="inferred from homology"/>
<dbReference type="InterPro" id="IPR005644">
    <property type="entry name" value="NolW-like"/>
</dbReference>
<keyword evidence="17" id="KW-1185">Reference proteome</keyword>
<evidence type="ECO:0000256" key="6">
    <source>
        <dbReference type="ARBA" id="ARBA00022729"/>
    </source>
</evidence>
<evidence type="ECO:0000256" key="1">
    <source>
        <dbReference type="ARBA" id="ARBA00004442"/>
    </source>
</evidence>
<evidence type="ECO:0000256" key="3">
    <source>
        <dbReference type="ARBA" id="ARBA00022448"/>
    </source>
</evidence>
<dbReference type="InterPro" id="IPR013356">
    <property type="entry name" value="T2SS_GspD"/>
</dbReference>
<dbReference type="Pfam" id="PF03958">
    <property type="entry name" value="Secretin_N"/>
    <property type="match status" value="3"/>
</dbReference>
<feature type="chain" id="PRO_5045429139" evidence="12">
    <location>
        <begin position="24"/>
        <end position="776"/>
    </location>
</feature>
<feature type="domain" description="NolW-like" evidence="14">
    <location>
        <begin position="264"/>
        <end position="408"/>
    </location>
</feature>
<dbReference type="RefSeq" id="WP_054042744.1">
    <property type="nucleotide sequence ID" value="NZ_CAJNBH010000015.1"/>
</dbReference>
<feature type="region of interest" description="Disordered" evidence="11">
    <location>
        <begin position="738"/>
        <end position="776"/>
    </location>
</feature>
<dbReference type="EMBL" id="CAJNBH010000015">
    <property type="protein sequence ID" value="CAE6792640.1"/>
    <property type="molecule type" value="Genomic_DNA"/>
</dbReference>
<comment type="similarity">
    <text evidence="2">Belongs to the bacterial secretin family. GSP D subfamily.</text>
</comment>
<dbReference type="Pfam" id="PF21305">
    <property type="entry name" value="type_II_gspD_N0"/>
    <property type="match status" value="1"/>
</dbReference>
<dbReference type="NCBIfam" id="TIGR02517">
    <property type="entry name" value="type_II_gspD"/>
    <property type="match status" value="1"/>
</dbReference>
<dbReference type="Gene3D" id="3.30.1370.120">
    <property type="match status" value="3"/>
</dbReference>
<evidence type="ECO:0000256" key="11">
    <source>
        <dbReference type="SAM" id="MobiDB-lite"/>
    </source>
</evidence>
<keyword evidence="3 10" id="KW-0813">Transport</keyword>
<protein>
    <submittedName>
        <fullName evidence="16">Secretin OutD</fullName>
    </submittedName>
</protein>
<dbReference type="PRINTS" id="PR00811">
    <property type="entry name" value="BCTERIALGSPD"/>
</dbReference>
<dbReference type="InterPro" id="IPR004846">
    <property type="entry name" value="T2SS/T3SS_dom"/>
</dbReference>
<keyword evidence="8" id="KW-0472">Membrane</keyword>
<evidence type="ECO:0000256" key="8">
    <source>
        <dbReference type="ARBA" id="ARBA00023136"/>
    </source>
</evidence>
<keyword evidence="9" id="KW-0998">Cell outer membrane</keyword>
<feature type="compositionally biased region" description="Gly residues" evidence="11">
    <location>
        <begin position="338"/>
        <end position="359"/>
    </location>
</feature>
<feature type="compositionally biased region" description="Gly residues" evidence="11">
    <location>
        <begin position="284"/>
        <end position="294"/>
    </location>
</feature>
<feature type="domain" description="GspD-like N0" evidence="15">
    <location>
        <begin position="27"/>
        <end position="96"/>
    </location>
</feature>
<dbReference type="GeneID" id="97053719"/>
<organism evidence="16 17">
    <name type="scientific">Paraburkholderia nemoris</name>
    <dbReference type="NCBI Taxonomy" id="2793076"/>
    <lineage>
        <taxon>Bacteria</taxon>
        <taxon>Pseudomonadati</taxon>
        <taxon>Pseudomonadota</taxon>
        <taxon>Betaproteobacteria</taxon>
        <taxon>Burkholderiales</taxon>
        <taxon>Burkholderiaceae</taxon>
        <taxon>Paraburkholderia</taxon>
    </lineage>
</organism>
<evidence type="ECO:0000256" key="12">
    <source>
        <dbReference type="SAM" id="SignalP"/>
    </source>
</evidence>
<dbReference type="PANTHER" id="PTHR30332">
    <property type="entry name" value="PROBABLE GENERAL SECRETION PATHWAY PROTEIN D"/>
    <property type="match status" value="1"/>
</dbReference>
<evidence type="ECO:0000259" key="15">
    <source>
        <dbReference type="Pfam" id="PF21305"/>
    </source>
</evidence>
<dbReference type="Pfam" id="PF00263">
    <property type="entry name" value="Secretin"/>
    <property type="match status" value="1"/>
</dbReference>
<name>A0ABM8S708_9BURK</name>
<dbReference type="InterPro" id="IPR049371">
    <property type="entry name" value="GspD-like_N0"/>
</dbReference>
<evidence type="ECO:0000259" key="14">
    <source>
        <dbReference type="Pfam" id="PF03958"/>
    </source>
</evidence>
<feature type="region of interest" description="Disordered" evidence="11">
    <location>
        <begin position="282"/>
        <end position="375"/>
    </location>
</feature>
<dbReference type="Proteomes" id="UP000673821">
    <property type="component" value="Unassembled WGS sequence"/>
</dbReference>
<evidence type="ECO:0000256" key="9">
    <source>
        <dbReference type="ARBA" id="ARBA00023237"/>
    </source>
</evidence>
<comment type="caution">
    <text evidence="16">The sequence shown here is derived from an EMBL/GenBank/DDBJ whole genome shotgun (WGS) entry which is preliminary data.</text>
</comment>
<evidence type="ECO:0000313" key="16">
    <source>
        <dbReference type="EMBL" id="CAE6792640.1"/>
    </source>
</evidence>
<feature type="compositionally biased region" description="Polar residues" evidence="11">
    <location>
        <begin position="746"/>
        <end position="776"/>
    </location>
</feature>
<dbReference type="PANTHER" id="PTHR30332:SF24">
    <property type="entry name" value="SECRETIN GSPD-RELATED"/>
    <property type="match status" value="1"/>
</dbReference>
<dbReference type="InterPro" id="IPR001775">
    <property type="entry name" value="GspD/PilQ"/>
</dbReference>
<evidence type="ECO:0000256" key="5">
    <source>
        <dbReference type="ARBA" id="ARBA00022692"/>
    </source>
</evidence>
<keyword evidence="7" id="KW-0653">Protein transport</keyword>
<sequence>MALRRVATALLVAGLITAQTAQAQVTLNFVNADIDQVAKAIGAATGKTIIVDPRVKGQLNLVSENAVPEDQALKTLQSALRMQGFALVQDHGVLKVVPEADAKLQGVPTYVGNTPVARGDQVVTQVFVLKNESANNLLPVLRPLISPNNTVAAYPANNSIVVTDYADNVRRIAQIIAGVDTAAGQSVSVVQLRNANAIDIATQLTKMLDPGAIGSTDATLKVSVTADPRTNSLLIRASNGGRLAAAKQLAKELDAPTTMPGNMHVVALRNADATKLAKTLRGMLGKGGDTGSSGGSNEANSFNQNGGGGGGLGSNSTGTSGTPPLPSGGLNGSSGASPLGGGGGGYGSSGGSGSAGLLGGDKDKNDDNQPGGMIQADSATNSLIITAAEPVYRNLRAVIDQLDARRAQVYIEALIVELNSNTNANLGIQWQVANNSIFAGTNLATGNGNSIINLTAAAAATGATGGLAGALASGSGIQQGLNVGWIHNIFGVQGLGALLQALSQTQDANVLSTPNLITLDNEEAKIVVGTNVPIQTGSYSNLTSGTTSNAFNTFDRVDVGLTLHIKPQITEGGILKLQLYTEDSAIVNGTTNAATNPAGPEFTKRSIQSTVLADNGEIIVLGGLMQDNYQVSNSKVPLLGDIPWIGQLFRSEQKTRAKTNLMVFLRPVIITDRDTAQAVTSNRYDYVQGVTGAYKSDNNLIKDKDDPVVPPMPIGPSQGGSPAMNLFDLDRMRRQQMAPPVMNGGAVQTNPVTSGGAVQTNPVPTAPSTASPGVQP</sequence>
<feature type="signal peptide" evidence="12">
    <location>
        <begin position="1"/>
        <end position="23"/>
    </location>
</feature>
<dbReference type="InterPro" id="IPR038591">
    <property type="entry name" value="NolW-like_sf"/>
</dbReference>
<evidence type="ECO:0000259" key="13">
    <source>
        <dbReference type="Pfam" id="PF00263"/>
    </source>
</evidence>